<evidence type="ECO:0008006" key="2">
    <source>
        <dbReference type="Google" id="ProtNLM"/>
    </source>
</evidence>
<sequence>MKPNILKPGELRILKALEDGPLIDKEIREKASLSSGNRRIRYLRNLLVRGLITRDIWTRKYSIADKGTEMLRLVDQMKTLLGERDGVDVSRGKVNGG</sequence>
<evidence type="ECO:0000313" key="1">
    <source>
        <dbReference type="EMBL" id="KKL97692.1"/>
    </source>
</evidence>
<proteinExistence type="predicted"/>
<comment type="caution">
    <text evidence="1">The sequence shown here is derived from an EMBL/GenBank/DDBJ whole genome shotgun (WGS) entry which is preliminary data.</text>
</comment>
<dbReference type="InterPro" id="IPR036390">
    <property type="entry name" value="WH_DNA-bd_sf"/>
</dbReference>
<protein>
    <recommendedName>
        <fullName evidence="2">ArnR1-like winged helix-turn-helix domain-containing protein</fullName>
    </recommendedName>
</protein>
<name>A0A0F9JFB5_9ZZZZ</name>
<accession>A0A0F9JFB5</accession>
<dbReference type="SUPFAM" id="SSF46785">
    <property type="entry name" value="Winged helix' DNA-binding domain"/>
    <property type="match status" value="1"/>
</dbReference>
<dbReference type="InterPro" id="IPR036388">
    <property type="entry name" value="WH-like_DNA-bd_sf"/>
</dbReference>
<organism evidence="1">
    <name type="scientific">marine sediment metagenome</name>
    <dbReference type="NCBI Taxonomy" id="412755"/>
    <lineage>
        <taxon>unclassified sequences</taxon>
        <taxon>metagenomes</taxon>
        <taxon>ecological metagenomes</taxon>
    </lineage>
</organism>
<dbReference type="AlphaFoldDB" id="A0A0F9JFB5"/>
<reference evidence="1" key="1">
    <citation type="journal article" date="2015" name="Nature">
        <title>Complex archaea that bridge the gap between prokaryotes and eukaryotes.</title>
        <authorList>
            <person name="Spang A."/>
            <person name="Saw J.H."/>
            <person name="Jorgensen S.L."/>
            <person name="Zaremba-Niedzwiedzka K."/>
            <person name="Martijn J."/>
            <person name="Lind A.E."/>
            <person name="van Eijk R."/>
            <person name="Schleper C."/>
            <person name="Guy L."/>
            <person name="Ettema T.J."/>
        </authorList>
    </citation>
    <scope>NUCLEOTIDE SEQUENCE</scope>
</reference>
<dbReference type="EMBL" id="LAZR01018107">
    <property type="protein sequence ID" value="KKL97692.1"/>
    <property type="molecule type" value="Genomic_DNA"/>
</dbReference>
<gene>
    <name evidence="1" type="ORF">LCGC14_1831970</name>
</gene>
<dbReference type="Gene3D" id="1.10.10.10">
    <property type="entry name" value="Winged helix-like DNA-binding domain superfamily/Winged helix DNA-binding domain"/>
    <property type="match status" value="1"/>
</dbReference>